<accession>A0AAE0KKQ6</accession>
<proteinExistence type="predicted"/>
<feature type="transmembrane region" description="Helical" evidence="2">
    <location>
        <begin position="176"/>
        <end position="194"/>
    </location>
</feature>
<keyword evidence="2" id="KW-0812">Transmembrane</keyword>
<gene>
    <name evidence="3" type="ORF">B0H63DRAFT_247125</name>
</gene>
<name>A0AAE0KKQ6_9PEZI</name>
<feature type="compositionally biased region" description="Basic and acidic residues" evidence="1">
    <location>
        <begin position="9"/>
        <end position="41"/>
    </location>
</feature>
<reference evidence="3" key="1">
    <citation type="journal article" date="2023" name="Mol. Phylogenet. Evol.">
        <title>Genome-scale phylogeny and comparative genomics of the fungal order Sordariales.</title>
        <authorList>
            <person name="Hensen N."/>
            <person name="Bonometti L."/>
            <person name="Westerberg I."/>
            <person name="Brannstrom I.O."/>
            <person name="Guillou S."/>
            <person name="Cros-Aarteil S."/>
            <person name="Calhoun S."/>
            <person name="Haridas S."/>
            <person name="Kuo A."/>
            <person name="Mondo S."/>
            <person name="Pangilinan J."/>
            <person name="Riley R."/>
            <person name="LaButti K."/>
            <person name="Andreopoulos B."/>
            <person name="Lipzen A."/>
            <person name="Chen C."/>
            <person name="Yan M."/>
            <person name="Daum C."/>
            <person name="Ng V."/>
            <person name="Clum A."/>
            <person name="Steindorff A."/>
            <person name="Ohm R.A."/>
            <person name="Martin F."/>
            <person name="Silar P."/>
            <person name="Natvig D.O."/>
            <person name="Lalanne C."/>
            <person name="Gautier V."/>
            <person name="Ament-Velasquez S.L."/>
            <person name="Kruys A."/>
            <person name="Hutchinson M.I."/>
            <person name="Powell A.J."/>
            <person name="Barry K."/>
            <person name="Miller A.N."/>
            <person name="Grigoriev I.V."/>
            <person name="Debuchy R."/>
            <person name="Gladieux P."/>
            <person name="Hiltunen Thoren M."/>
            <person name="Johannesson H."/>
        </authorList>
    </citation>
    <scope>NUCLEOTIDE SEQUENCE</scope>
    <source>
        <strain evidence="3">CBS 232.78</strain>
    </source>
</reference>
<keyword evidence="2" id="KW-1133">Transmembrane helix</keyword>
<dbReference type="EMBL" id="JAULSW010000006">
    <property type="protein sequence ID" value="KAK3378426.1"/>
    <property type="molecule type" value="Genomic_DNA"/>
</dbReference>
<comment type="caution">
    <text evidence="3">The sequence shown here is derived from an EMBL/GenBank/DDBJ whole genome shotgun (WGS) entry which is preliminary data.</text>
</comment>
<evidence type="ECO:0000313" key="4">
    <source>
        <dbReference type="Proteomes" id="UP001285441"/>
    </source>
</evidence>
<organism evidence="3 4">
    <name type="scientific">Podospora didyma</name>
    <dbReference type="NCBI Taxonomy" id="330526"/>
    <lineage>
        <taxon>Eukaryota</taxon>
        <taxon>Fungi</taxon>
        <taxon>Dikarya</taxon>
        <taxon>Ascomycota</taxon>
        <taxon>Pezizomycotina</taxon>
        <taxon>Sordariomycetes</taxon>
        <taxon>Sordariomycetidae</taxon>
        <taxon>Sordariales</taxon>
        <taxon>Podosporaceae</taxon>
        <taxon>Podospora</taxon>
    </lineage>
</organism>
<feature type="region of interest" description="Disordered" evidence="1">
    <location>
        <begin position="1"/>
        <end position="42"/>
    </location>
</feature>
<keyword evidence="2" id="KW-0472">Membrane</keyword>
<reference evidence="3" key="2">
    <citation type="submission" date="2023-06" db="EMBL/GenBank/DDBJ databases">
        <authorList>
            <consortium name="Lawrence Berkeley National Laboratory"/>
            <person name="Haridas S."/>
            <person name="Hensen N."/>
            <person name="Bonometti L."/>
            <person name="Westerberg I."/>
            <person name="Brannstrom I.O."/>
            <person name="Guillou S."/>
            <person name="Cros-Aarteil S."/>
            <person name="Calhoun S."/>
            <person name="Kuo A."/>
            <person name="Mondo S."/>
            <person name="Pangilinan J."/>
            <person name="Riley R."/>
            <person name="LaButti K."/>
            <person name="Andreopoulos B."/>
            <person name="Lipzen A."/>
            <person name="Chen C."/>
            <person name="Yanf M."/>
            <person name="Daum C."/>
            <person name="Ng V."/>
            <person name="Clum A."/>
            <person name="Steindorff A."/>
            <person name="Ohm R."/>
            <person name="Martin F."/>
            <person name="Silar P."/>
            <person name="Natvig D."/>
            <person name="Lalanne C."/>
            <person name="Gautier V."/>
            <person name="Ament-velasquez S.L."/>
            <person name="Kruys A."/>
            <person name="Hutchinson M.I."/>
            <person name="Powell A.J."/>
            <person name="Barry K."/>
            <person name="Miller A.N."/>
            <person name="Grigoriev I.V."/>
            <person name="Debuchy R."/>
            <person name="Gladieux P."/>
            <person name="Thoren M.H."/>
            <person name="Johannesson H."/>
        </authorList>
    </citation>
    <scope>NUCLEOTIDE SEQUENCE</scope>
    <source>
        <strain evidence="3">CBS 232.78</strain>
    </source>
</reference>
<protein>
    <submittedName>
        <fullName evidence="3">Uncharacterized protein</fullName>
    </submittedName>
</protein>
<feature type="transmembrane region" description="Helical" evidence="2">
    <location>
        <begin position="140"/>
        <end position="164"/>
    </location>
</feature>
<evidence type="ECO:0000256" key="1">
    <source>
        <dbReference type="SAM" id="MobiDB-lite"/>
    </source>
</evidence>
<feature type="transmembrane region" description="Helical" evidence="2">
    <location>
        <begin position="67"/>
        <end position="90"/>
    </location>
</feature>
<keyword evidence="4" id="KW-1185">Reference proteome</keyword>
<dbReference type="Proteomes" id="UP001285441">
    <property type="component" value="Unassembled WGS sequence"/>
</dbReference>
<sequence>MDTPSSDNLSHDWTKGAREIMEKSSDATTKKDGGRKTKESVEEIIEPDNVQRVEQPKRVSTHSKKRALLQLLIFQFPAIAVTLGLLYPYINHVSWLPTANQLSALQFAAKVHESFIISSLFDIVSYHIRRALLGPQGVPFGYLTSAFQLSSPFYVISPSFLAPLIQDRLSLTLSSLGLRVLLVLAFLLAAISGASSGTIMLPRQGWHEIPATSLLMDQVRVSKFHGLLVSPASGLYPPRIDMVGVPDCCSSVNCSSFDYCPYLDFNNARSTGFSSLSMNILVSESPATVAGVDYISHTLDTNSTTNKNYKHLHIATSIRYDLFNLVQSAARDWSRNTNYHPAKLRTKIFDQNINEIPVKQPRVILQCSDNATDISSENSYTWHIRPGFYPELNLTVSKSVIGKSPASLVFIDINEYLPRDIKASAAIFIQETIDEGLAVGSPYKSNVICLVDARWVNSDLWINPEDIAPTPQCIPSSRDIITQYQDSSGDFVVLDLEWLNFLNTTLVTNSSLEEQDWVMGQNNAQECRKIRLEPAQYAFDLLIKLSVTASNNDFFKISSKAAGALAVFLTRTMSVIPRNSLYSMTGDSSHGPWRVENRRLAGQWHFDDGSFSSYARAEIWYYHDVYAYSFKETTTCVAWAVLLLHVLLVYIHLVTVMVNGLWNSGVWSQLGEMASLLTNSTPTPLLKNTGTGVGKWSTWRMTAYVREVEPGSGRIELVLEDKNTGMMTEPDKKYG</sequence>
<evidence type="ECO:0000313" key="3">
    <source>
        <dbReference type="EMBL" id="KAK3378426.1"/>
    </source>
</evidence>
<evidence type="ECO:0000256" key="2">
    <source>
        <dbReference type="SAM" id="Phobius"/>
    </source>
</evidence>
<dbReference type="AlphaFoldDB" id="A0AAE0KKQ6"/>